<evidence type="ECO:0000313" key="1">
    <source>
        <dbReference type="EMBL" id="AIF10680.1"/>
    </source>
</evidence>
<dbReference type="AlphaFoldDB" id="A0A075H6A1"/>
<proteinExistence type="predicted"/>
<protein>
    <submittedName>
        <fullName evidence="1">Uncharacterized protein</fullName>
    </submittedName>
</protein>
<accession>A0A075H6A1</accession>
<name>A0A075H6A1_9EURY</name>
<sequence>MRKIWILVCISCLLLPGCIDGLSFGEEDESITKGIVPMSSTEIEAILNDPAAIDIVALAAAESRFHAEIYAKELNDGEVSEFTFIIGKDDINQLAETGIEVQSGMMGIEYAIVQGNSSNINIRVGNQWFLARDLEPEYVDPFIELAEDAEEEAEDESDFDLTPDLDALELDLVGFDWVVTIDDLSFQQVATTSNDTHEIMVEFHEMPPRIHSVEVFSFDGNEASSVTLSWGEDVALELKDDYPRTSVTIEMDEEEGTEYLDSGESIYVWGGEVNSDHEQEVDVGDLEIRIGEENEDEEFVYNLSMLLTDVTANLTDENGDYWLIEWGDHDSNSLVSSGDEWRVETNSSDGWELEVRIYDHWADAYEGGPLPGFDLFFLLGALAFAAVRRKTFLS</sequence>
<reference evidence="1" key="1">
    <citation type="journal article" date="2014" name="Genome Biol. Evol.">
        <title>Pangenome evidence for extensive interdomain horizontal transfer affecting lineage core and shell genes in uncultured planktonic thaumarchaeota and euryarchaeota.</title>
        <authorList>
            <person name="Deschamps P."/>
            <person name="Zivanovic Y."/>
            <person name="Moreira D."/>
            <person name="Rodriguez-Valera F."/>
            <person name="Lopez-Garcia P."/>
        </authorList>
    </citation>
    <scope>NUCLEOTIDE SEQUENCE</scope>
</reference>
<dbReference type="EMBL" id="KF900897">
    <property type="protein sequence ID" value="AIF10680.1"/>
    <property type="molecule type" value="Genomic_DNA"/>
</dbReference>
<organism evidence="1">
    <name type="scientific">uncultured marine group II/III euryarchaeote KM3_46_H05</name>
    <dbReference type="NCBI Taxonomy" id="1456450"/>
    <lineage>
        <taxon>Archaea</taxon>
        <taxon>Methanobacteriati</taxon>
        <taxon>Methanobacteriota</taxon>
        <taxon>environmental samples</taxon>
    </lineage>
</organism>